<dbReference type="Pfam" id="PF00877">
    <property type="entry name" value="NLPC_P60"/>
    <property type="match status" value="1"/>
</dbReference>
<organism evidence="6 7">
    <name type="scientific">Acidiferrimicrobium australe</name>
    <dbReference type="NCBI Taxonomy" id="2664430"/>
    <lineage>
        <taxon>Bacteria</taxon>
        <taxon>Bacillati</taxon>
        <taxon>Actinomycetota</taxon>
        <taxon>Acidimicrobiia</taxon>
        <taxon>Acidimicrobiales</taxon>
        <taxon>Acidimicrobiaceae</taxon>
        <taxon>Acidiferrimicrobium</taxon>
    </lineage>
</organism>
<dbReference type="InterPro" id="IPR000064">
    <property type="entry name" value="NLP_P60_dom"/>
</dbReference>
<sequence length="366" mass="35732">MTAVGARAAVAAGAVLTLALCLVLATLGGALGASSSQGAAPLEVALTTATEGCGASGPVTGLSARQAAMAADVVAATFAVSGENRAAARIALMTADTESSLEDLGPRAGNDGSLGLFQQRATAGWGTPAEELNPAEATGMFVSRLLRVPGWAALRPWVAAQLVQRSAFTGVPSAANGGSSVVGGNYRAHWAASGAILAAVVGHGTASGCGQGVPGGVVGPVSGHGLPPGYQIPAGTGRAHATAVRFALDQLGKPYVWAAAGPAAYDCSGLTMAAWATAGVSLAHYTVDQQHEGAPVSASGLQAGDLVLTPGSDSPGPGLAGHVGIYLGYGLVESAVDPQLGVVVQAWSLFVSGGIDALVDPDPADG</sequence>
<evidence type="ECO:0000256" key="4">
    <source>
        <dbReference type="ARBA" id="ARBA00022807"/>
    </source>
</evidence>
<keyword evidence="7" id="KW-1185">Reference proteome</keyword>
<evidence type="ECO:0000256" key="3">
    <source>
        <dbReference type="ARBA" id="ARBA00022801"/>
    </source>
</evidence>
<gene>
    <name evidence="6" type="ORF">GHK86_04705</name>
</gene>
<name>A0ABW9QQU6_9ACTN</name>
<accession>A0ABW9QQU6</accession>
<dbReference type="Proteomes" id="UP000437736">
    <property type="component" value="Unassembled WGS sequence"/>
</dbReference>
<dbReference type="PANTHER" id="PTHR47359:SF3">
    <property type="entry name" value="NLP_P60 DOMAIN-CONTAINING PROTEIN-RELATED"/>
    <property type="match status" value="1"/>
</dbReference>
<dbReference type="InterPro" id="IPR051794">
    <property type="entry name" value="PG_Endopeptidase_C40"/>
</dbReference>
<dbReference type="EMBL" id="WJHE01000198">
    <property type="protein sequence ID" value="MST32026.1"/>
    <property type="molecule type" value="Genomic_DNA"/>
</dbReference>
<dbReference type="PROSITE" id="PS51935">
    <property type="entry name" value="NLPC_P60"/>
    <property type="match status" value="1"/>
</dbReference>
<evidence type="ECO:0000313" key="7">
    <source>
        <dbReference type="Proteomes" id="UP000437736"/>
    </source>
</evidence>
<feature type="domain" description="NlpC/P60" evidence="5">
    <location>
        <begin position="237"/>
        <end position="365"/>
    </location>
</feature>
<dbReference type="SUPFAM" id="SSF54001">
    <property type="entry name" value="Cysteine proteinases"/>
    <property type="match status" value="1"/>
</dbReference>
<evidence type="ECO:0000256" key="2">
    <source>
        <dbReference type="ARBA" id="ARBA00022670"/>
    </source>
</evidence>
<keyword evidence="2" id="KW-0645">Protease</keyword>
<reference evidence="6 7" key="1">
    <citation type="submission" date="2019-11" db="EMBL/GenBank/DDBJ databases">
        <title>Acidiferrimicrobium australis gen. nov., sp. nov., an acidophilic and obligately heterotrophic, member of the Actinobacteria that catalyses dissimilatory oxido- reduction of iron isolated from metal-rich acidic water in Chile.</title>
        <authorList>
            <person name="Gonzalez D."/>
            <person name="Huber K."/>
            <person name="Hedrich S."/>
            <person name="Rojas-Villalobos C."/>
            <person name="Quatrini R."/>
            <person name="Dinamarca M.A."/>
            <person name="Schwarz A."/>
            <person name="Canales C."/>
            <person name="Nancucheo I."/>
        </authorList>
    </citation>
    <scope>NUCLEOTIDE SEQUENCE [LARGE SCALE GENOMIC DNA]</scope>
    <source>
        <strain evidence="6 7">USS-CCA1</strain>
    </source>
</reference>
<protein>
    <submittedName>
        <fullName evidence="6">NlpC/P60 family protein</fullName>
    </submittedName>
</protein>
<proteinExistence type="inferred from homology"/>
<keyword evidence="3" id="KW-0378">Hydrolase</keyword>
<evidence type="ECO:0000313" key="6">
    <source>
        <dbReference type="EMBL" id="MST32026.1"/>
    </source>
</evidence>
<evidence type="ECO:0000256" key="1">
    <source>
        <dbReference type="ARBA" id="ARBA00007074"/>
    </source>
</evidence>
<dbReference type="InterPro" id="IPR038765">
    <property type="entry name" value="Papain-like_cys_pep_sf"/>
</dbReference>
<comment type="caution">
    <text evidence="6">The sequence shown here is derived from an EMBL/GenBank/DDBJ whole genome shotgun (WGS) entry which is preliminary data.</text>
</comment>
<dbReference type="PANTHER" id="PTHR47359">
    <property type="entry name" value="PEPTIDOGLYCAN DL-ENDOPEPTIDASE CWLO"/>
    <property type="match status" value="1"/>
</dbReference>
<evidence type="ECO:0000259" key="5">
    <source>
        <dbReference type="PROSITE" id="PS51935"/>
    </source>
</evidence>
<keyword evidence="4" id="KW-0788">Thiol protease</keyword>
<dbReference type="Gene3D" id="3.90.1720.10">
    <property type="entry name" value="endopeptidase domain like (from Nostoc punctiforme)"/>
    <property type="match status" value="1"/>
</dbReference>
<comment type="similarity">
    <text evidence="1">Belongs to the peptidase C40 family.</text>
</comment>